<evidence type="ECO:0000256" key="5">
    <source>
        <dbReference type="ARBA" id="ARBA00023172"/>
    </source>
</evidence>
<sequence length="408" mass="44835">MRKSVNRVWRRVMANKLISEMGLPKSIANIFAARNIHTAKDALSLTEFELMELLDVGLAEVTTAVSSISEISCPPYQTALSLLEQRMHNEHLAGHLPTRLKGLDAALCGGIPFGVITELVGPAGIGKTQFCLKLSLLASLPSSHGGLDGHVVYVDTESKFSSRRMIEIGVNSFPEIFQIEGMAQQMAGRILVLQPTTPTEFSECLQKIKDSLLQHHVKLLVIDSMAALVSGRDGQGQCRQHPLGWHMTFIKSLAEFSRIPVVVTNQVRSHSGDDPFHYSFQDSRQNLDFPTTFDSHLVAALGIPWAHAVSIRLVLESKSGQRFIKVAKSSMSPPVAFTFAISASGISLLHDDGIEMTGPEINAICGQVLKHFNVASSINDAHNIKYFRDFEVTVVYSIKNWSFRVVCG</sequence>
<dbReference type="InterPro" id="IPR058766">
    <property type="entry name" value="HHH_XRCC3_RAD51B"/>
</dbReference>
<dbReference type="RefSeq" id="XP_071915651.1">
    <property type="nucleotide sequence ID" value="XM_072059550.1"/>
</dbReference>
<proteinExistence type="inferred from homology"/>
<protein>
    <submittedName>
        <fullName evidence="9">DNA repair protein RAD51 homolog 2-like isoform X1</fullName>
    </submittedName>
</protein>
<dbReference type="PROSITE" id="PS50162">
    <property type="entry name" value="RECA_2"/>
    <property type="match status" value="1"/>
</dbReference>
<dbReference type="PANTHER" id="PTHR46456">
    <property type="entry name" value="DNA REPAIR PROTEIN RAD51 HOMOLOG 2"/>
    <property type="match status" value="1"/>
</dbReference>
<comment type="subcellular location">
    <subcellularLocation>
        <location evidence="1">Nucleus</location>
    </subcellularLocation>
</comment>
<dbReference type="SUPFAM" id="SSF52540">
    <property type="entry name" value="P-loop containing nucleoside triphosphate hydrolases"/>
    <property type="match status" value="1"/>
</dbReference>
<keyword evidence="8" id="KW-1185">Reference proteome</keyword>
<evidence type="ECO:0000256" key="4">
    <source>
        <dbReference type="ARBA" id="ARBA00023125"/>
    </source>
</evidence>
<evidence type="ECO:0000256" key="6">
    <source>
        <dbReference type="ARBA" id="ARBA00023242"/>
    </source>
</evidence>
<dbReference type="Pfam" id="PF26169">
    <property type="entry name" value="HHH_XRCC3_RpoA"/>
    <property type="match status" value="1"/>
</dbReference>
<evidence type="ECO:0000256" key="1">
    <source>
        <dbReference type="ARBA" id="ARBA00004123"/>
    </source>
</evidence>
<evidence type="ECO:0000256" key="2">
    <source>
        <dbReference type="ARBA" id="ARBA00007095"/>
    </source>
</evidence>
<comment type="similarity">
    <text evidence="2">Belongs to the RecA family. RAD51 subfamily.</text>
</comment>
<dbReference type="PANTHER" id="PTHR46456:SF1">
    <property type="entry name" value="DNA REPAIR PROTEIN RAD51 HOMOLOG 2"/>
    <property type="match status" value="1"/>
</dbReference>
<dbReference type="Pfam" id="PF08423">
    <property type="entry name" value="Rad51"/>
    <property type="match status" value="1"/>
</dbReference>
<evidence type="ECO:0000259" key="7">
    <source>
        <dbReference type="PROSITE" id="PS50162"/>
    </source>
</evidence>
<dbReference type="Proteomes" id="UP001652660">
    <property type="component" value="Chromosome 1e"/>
</dbReference>
<feature type="domain" description="RecA family profile 1" evidence="7">
    <location>
        <begin position="92"/>
        <end position="267"/>
    </location>
</feature>
<dbReference type="InterPro" id="IPR003593">
    <property type="entry name" value="AAA+_ATPase"/>
</dbReference>
<dbReference type="InterPro" id="IPR020588">
    <property type="entry name" value="RecA_ATP-bd"/>
</dbReference>
<keyword evidence="3" id="KW-0227">DNA damage</keyword>
<reference evidence="9" key="2">
    <citation type="submission" date="2025-08" db="UniProtKB">
        <authorList>
            <consortium name="RefSeq"/>
        </authorList>
    </citation>
    <scope>IDENTIFICATION</scope>
    <source>
        <tissue evidence="9">Leaves</tissue>
    </source>
</reference>
<dbReference type="GeneID" id="113708662"/>
<keyword evidence="5" id="KW-0233">DNA recombination</keyword>
<name>A0ABM4V7Z4_COFAR</name>
<evidence type="ECO:0000313" key="9">
    <source>
        <dbReference type="RefSeq" id="XP_071915651.1"/>
    </source>
</evidence>
<dbReference type="Gene3D" id="3.40.50.300">
    <property type="entry name" value="P-loop containing nucleotide triphosphate hydrolases"/>
    <property type="match status" value="1"/>
</dbReference>
<accession>A0ABM4V7Z4</accession>
<keyword evidence="6" id="KW-0539">Nucleus</keyword>
<dbReference type="CDD" id="cd19493">
    <property type="entry name" value="Rad51B"/>
    <property type="match status" value="1"/>
</dbReference>
<dbReference type="SMART" id="SM00382">
    <property type="entry name" value="AAA"/>
    <property type="match status" value="1"/>
</dbReference>
<dbReference type="InterPro" id="IPR013632">
    <property type="entry name" value="Rad51_C"/>
</dbReference>
<dbReference type="InterPro" id="IPR030548">
    <property type="entry name" value="RAD51B"/>
</dbReference>
<dbReference type="InterPro" id="IPR027417">
    <property type="entry name" value="P-loop_NTPase"/>
</dbReference>
<evidence type="ECO:0000256" key="3">
    <source>
        <dbReference type="ARBA" id="ARBA00022763"/>
    </source>
</evidence>
<reference evidence="8" key="1">
    <citation type="journal article" date="2025" name="Foods">
        <title>Unveiling the Microbial Signatures of Arabica Coffee Cherries: Insights into Ripeness Specific Diversity, Functional Traits, and Implications for Quality and Safety.</title>
        <authorList>
            <consortium name="RefSeq"/>
            <person name="Tenea G.N."/>
            <person name="Cifuentes V."/>
            <person name="Reyes P."/>
            <person name="Cevallos-Vallejos M."/>
        </authorList>
    </citation>
    <scope>NUCLEOTIDE SEQUENCE [LARGE SCALE GENOMIC DNA]</scope>
</reference>
<keyword evidence="4" id="KW-0238">DNA-binding</keyword>
<evidence type="ECO:0000313" key="8">
    <source>
        <dbReference type="Proteomes" id="UP001652660"/>
    </source>
</evidence>
<gene>
    <name evidence="9" type="primary">LOC113708662</name>
</gene>
<organism evidence="8 9">
    <name type="scientific">Coffea arabica</name>
    <name type="common">Arabian coffee</name>
    <dbReference type="NCBI Taxonomy" id="13443"/>
    <lineage>
        <taxon>Eukaryota</taxon>
        <taxon>Viridiplantae</taxon>
        <taxon>Streptophyta</taxon>
        <taxon>Embryophyta</taxon>
        <taxon>Tracheophyta</taxon>
        <taxon>Spermatophyta</taxon>
        <taxon>Magnoliopsida</taxon>
        <taxon>eudicotyledons</taxon>
        <taxon>Gunneridae</taxon>
        <taxon>Pentapetalae</taxon>
        <taxon>asterids</taxon>
        <taxon>lamiids</taxon>
        <taxon>Gentianales</taxon>
        <taxon>Rubiaceae</taxon>
        <taxon>Ixoroideae</taxon>
        <taxon>Gardenieae complex</taxon>
        <taxon>Bertiereae - Coffeeae clade</taxon>
        <taxon>Coffeeae</taxon>
        <taxon>Coffea</taxon>
    </lineage>
</organism>